<protein>
    <submittedName>
        <fullName evidence="1">Alpha/beta hydrolase</fullName>
    </submittedName>
</protein>
<dbReference type="InterPro" id="IPR029058">
    <property type="entry name" value="AB_hydrolase_fold"/>
</dbReference>
<evidence type="ECO:0000313" key="3">
    <source>
        <dbReference type="Proteomes" id="UP000716004"/>
    </source>
</evidence>
<proteinExistence type="predicted"/>
<dbReference type="AlphaFoldDB" id="A0A8J7YQS8"/>
<dbReference type="Gene3D" id="3.40.50.1820">
    <property type="entry name" value="alpha/beta hydrolase"/>
    <property type="match status" value="1"/>
</dbReference>
<evidence type="ECO:0000313" key="2">
    <source>
        <dbReference type="EMBL" id="MBX8645038.1"/>
    </source>
</evidence>
<dbReference type="SUPFAM" id="SSF53474">
    <property type="entry name" value="alpha/beta-Hydrolases"/>
    <property type="match status" value="1"/>
</dbReference>
<dbReference type="Proteomes" id="UP000750197">
    <property type="component" value="Unassembled WGS sequence"/>
</dbReference>
<name>A0A8J7YQS8_9ARCH</name>
<organism evidence="1 3">
    <name type="scientific">Candidatus Sysuiplasma superficiale</name>
    <dbReference type="NCBI Taxonomy" id="2823368"/>
    <lineage>
        <taxon>Archaea</taxon>
        <taxon>Methanobacteriati</taxon>
        <taxon>Thermoplasmatota</taxon>
        <taxon>Thermoplasmata</taxon>
        <taxon>Candidatus Sysuiplasmatales</taxon>
        <taxon>Candidatus Sysuiplasmataceae</taxon>
        <taxon>Candidatus Sysuiplasma</taxon>
    </lineage>
</organism>
<comment type="caution">
    <text evidence="1">The sequence shown here is derived from an EMBL/GenBank/DDBJ whole genome shotgun (WGS) entry which is preliminary data.</text>
</comment>
<reference evidence="1" key="1">
    <citation type="submission" date="2021-04" db="EMBL/GenBank/DDBJ databases">
        <title>Genomic insights into ecological role and evolution of a novel Thermoplasmata order Candidatus Sysuiplasmatales.</title>
        <authorList>
            <person name="Yuan Y."/>
        </authorList>
    </citation>
    <scope>NUCLEOTIDE SEQUENCE</scope>
    <source>
        <strain evidence="2">TUT19-bin139</strain>
        <strain evidence="1">YP2-bin.285</strain>
    </source>
</reference>
<sequence>MSRNIVLHSGNEKLETTLELQSRKDAFIVCHGFSSTKDDSEEVAVFNEFVSLGFTALRLSHVTGRKEDLIFQQQALQLVGAVSFLMSKYNISRVHLCGISMGASNAVVAGAMDRRVSSVCSISGISDGEIWMRERHGSEFEKFRQRVSRAEANDILTGGLSTFSVLYVLNPGKKFRKSILKSRREMPQRINYVSARTLRSLLVYRPNDFVPALKGRPCLFVHGKRDSLVSWRHTSRMSGNAESSGNTIYFDSGDHDLVMSIKRRKEIISRYLDVISTV</sequence>
<accession>A0A8J7YQS8</accession>
<dbReference type="EMBL" id="JAGVSJ010000042">
    <property type="protein sequence ID" value="MBX8632628.1"/>
    <property type="molecule type" value="Genomic_DNA"/>
</dbReference>
<dbReference type="GO" id="GO:0016787">
    <property type="term" value="F:hydrolase activity"/>
    <property type="evidence" value="ECO:0007669"/>
    <property type="project" value="UniProtKB-KW"/>
</dbReference>
<dbReference type="EMBL" id="JAHEAC010000151">
    <property type="protein sequence ID" value="MBX8645038.1"/>
    <property type="molecule type" value="Genomic_DNA"/>
</dbReference>
<dbReference type="Proteomes" id="UP000716004">
    <property type="component" value="Unassembled WGS sequence"/>
</dbReference>
<gene>
    <name evidence="1" type="ORF">J9259_08985</name>
    <name evidence="2" type="ORF">KIY12_10040</name>
</gene>
<keyword evidence="1" id="KW-0378">Hydrolase</keyword>
<evidence type="ECO:0000313" key="1">
    <source>
        <dbReference type="EMBL" id="MBX8632628.1"/>
    </source>
</evidence>